<dbReference type="eggNOG" id="COG1813">
    <property type="taxonomic scope" value="Bacteria"/>
</dbReference>
<dbReference type="SUPFAM" id="SSF47413">
    <property type="entry name" value="lambda repressor-like DNA-binding domains"/>
    <property type="match status" value="1"/>
</dbReference>
<dbReference type="STRING" id="366602.Caul_1324"/>
<dbReference type="HOGENOM" id="CLU_066192_30_2_5"/>
<dbReference type="SMART" id="SM00530">
    <property type="entry name" value="HTH_XRE"/>
    <property type="match status" value="1"/>
</dbReference>
<evidence type="ECO:0000313" key="2">
    <source>
        <dbReference type="EMBL" id="ABZ70454.1"/>
    </source>
</evidence>
<protein>
    <submittedName>
        <fullName evidence="2">Helix-turn-helix domain protein</fullName>
    </submittedName>
</protein>
<dbReference type="Gene3D" id="1.10.260.40">
    <property type="entry name" value="lambda repressor-like DNA-binding domains"/>
    <property type="match status" value="1"/>
</dbReference>
<dbReference type="InterPro" id="IPR010982">
    <property type="entry name" value="Lambda_DNA-bd_dom_sf"/>
</dbReference>
<dbReference type="KEGG" id="cak:Caul_1324"/>
<dbReference type="EMBL" id="CP000927">
    <property type="protein sequence ID" value="ABZ70454.1"/>
    <property type="molecule type" value="Genomic_DNA"/>
</dbReference>
<gene>
    <name evidence="2" type="ordered locus">Caul_1324</name>
</gene>
<evidence type="ECO:0000259" key="1">
    <source>
        <dbReference type="PROSITE" id="PS50943"/>
    </source>
</evidence>
<organism evidence="2">
    <name type="scientific">Caulobacter sp. (strain K31)</name>
    <dbReference type="NCBI Taxonomy" id="366602"/>
    <lineage>
        <taxon>Bacteria</taxon>
        <taxon>Pseudomonadati</taxon>
        <taxon>Pseudomonadota</taxon>
        <taxon>Alphaproteobacteria</taxon>
        <taxon>Caulobacterales</taxon>
        <taxon>Caulobacteraceae</taxon>
        <taxon>Caulobacter</taxon>
    </lineage>
</organism>
<dbReference type="CDD" id="cd00093">
    <property type="entry name" value="HTH_XRE"/>
    <property type="match status" value="1"/>
</dbReference>
<proteinExistence type="predicted"/>
<dbReference type="PROSITE" id="PS50943">
    <property type="entry name" value="HTH_CROC1"/>
    <property type="match status" value="1"/>
</dbReference>
<feature type="domain" description="HTH cro/C1-type" evidence="1">
    <location>
        <begin position="17"/>
        <end position="71"/>
    </location>
</feature>
<dbReference type="InterPro" id="IPR001387">
    <property type="entry name" value="Cro/C1-type_HTH"/>
</dbReference>
<dbReference type="GO" id="GO:0003677">
    <property type="term" value="F:DNA binding"/>
    <property type="evidence" value="ECO:0007669"/>
    <property type="project" value="InterPro"/>
</dbReference>
<sequence length="85" mass="9427">MSKSAFTDAYTSVTAALRELRLERRVSQVELARRLGRPQQFVSYVESGIRRIDLVEFTVIVRALGGDPKVLFSTLADGIPDDTGI</sequence>
<dbReference type="OrthoDB" id="9803379at2"/>
<accession>B0SZG4</accession>
<dbReference type="AlphaFoldDB" id="B0SZG4"/>
<dbReference type="Pfam" id="PF13560">
    <property type="entry name" value="HTH_31"/>
    <property type="match status" value="1"/>
</dbReference>
<name>B0SZG4_CAUSK</name>
<reference evidence="2" key="1">
    <citation type="submission" date="2008-01" db="EMBL/GenBank/DDBJ databases">
        <title>Complete sequence of chromosome of Caulobacter sp. K31.</title>
        <authorList>
            <consortium name="US DOE Joint Genome Institute"/>
            <person name="Copeland A."/>
            <person name="Lucas S."/>
            <person name="Lapidus A."/>
            <person name="Barry K."/>
            <person name="Glavina del Rio T."/>
            <person name="Dalin E."/>
            <person name="Tice H."/>
            <person name="Pitluck S."/>
            <person name="Bruce D."/>
            <person name="Goodwin L."/>
            <person name="Thompson L.S."/>
            <person name="Brettin T."/>
            <person name="Detter J.C."/>
            <person name="Han C."/>
            <person name="Schmutz J."/>
            <person name="Larimer F."/>
            <person name="Land M."/>
            <person name="Hauser L."/>
            <person name="Kyrpides N."/>
            <person name="Kim E."/>
            <person name="Stephens C."/>
            <person name="Richardson P."/>
        </authorList>
    </citation>
    <scope>NUCLEOTIDE SEQUENCE [LARGE SCALE GENOMIC DNA]</scope>
    <source>
        <strain evidence="2">K31</strain>
    </source>
</reference>